<dbReference type="InterPro" id="IPR014044">
    <property type="entry name" value="CAP_dom"/>
</dbReference>
<dbReference type="AlphaFoldDB" id="A0A6A4I484"/>
<dbReference type="InterPro" id="IPR001283">
    <property type="entry name" value="CRISP-related"/>
</dbReference>
<dbReference type="InterPro" id="IPR035940">
    <property type="entry name" value="CAP_sf"/>
</dbReference>
<dbReference type="PANTHER" id="PTHR10334">
    <property type="entry name" value="CYSTEINE-RICH SECRETORY PROTEIN-RELATED"/>
    <property type="match status" value="1"/>
</dbReference>
<dbReference type="OrthoDB" id="337038at2759"/>
<reference evidence="2" key="1">
    <citation type="journal article" date="2019" name="Environ. Microbiol.">
        <title>Fungal ecological strategies reflected in gene transcription - a case study of two litter decomposers.</title>
        <authorList>
            <person name="Barbi F."/>
            <person name="Kohler A."/>
            <person name="Barry K."/>
            <person name="Baskaran P."/>
            <person name="Daum C."/>
            <person name="Fauchery L."/>
            <person name="Ihrmark K."/>
            <person name="Kuo A."/>
            <person name="LaButti K."/>
            <person name="Lipzen A."/>
            <person name="Morin E."/>
            <person name="Grigoriev I.V."/>
            <person name="Henrissat B."/>
            <person name="Lindahl B."/>
            <person name="Martin F."/>
        </authorList>
    </citation>
    <scope>NUCLEOTIDE SEQUENCE</scope>
    <source>
        <strain evidence="2">JB14</strain>
    </source>
</reference>
<gene>
    <name evidence="2" type="ORF">BT96DRAFT_1016080</name>
</gene>
<proteinExistence type="predicted"/>
<dbReference type="EMBL" id="ML769414">
    <property type="protein sequence ID" value="KAE9404720.1"/>
    <property type="molecule type" value="Genomic_DNA"/>
</dbReference>
<dbReference type="PROSITE" id="PS01009">
    <property type="entry name" value="CRISP_1"/>
    <property type="match status" value="1"/>
</dbReference>
<dbReference type="InterPro" id="IPR018244">
    <property type="entry name" value="Allrgn_V5/Tpx1_CS"/>
</dbReference>
<evidence type="ECO:0000259" key="1">
    <source>
        <dbReference type="SMART" id="SM00198"/>
    </source>
</evidence>
<evidence type="ECO:0000313" key="2">
    <source>
        <dbReference type="EMBL" id="KAE9404720.1"/>
    </source>
</evidence>
<dbReference type="PROSITE" id="PS01010">
    <property type="entry name" value="CRISP_2"/>
    <property type="match status" value="1"/>
</dbReference>
<evidence type="ECO:0000313" key="3">
    <source>
        <dbReference type="Proteomes" id="UP000799118"/>
    </source>
</evidence>
<accession>A0A6A4I484</accession>
<dbReference type="Pfam" id="PF00188">
    <property type="entry name" value="CAP"/>
    <property type="match status" value="1"/>
</dbReference>
<dbReference type="Gene3D" id="3.40.33.10">
    <property type="entry name" value="CAP"/>
    <property type="match status" value="1"/>
</dbReference>
<dbReference type="Proteomes" id="UP000799118">
    <property type="component" value="Unassembled WGS sequence"/>
</dbReference>
<sequence>MGHRAEEFELRFVHWRKLAPELDAQPTSYFDLQQAPNTIWLVVKQIAFRVQLASISFSTTQARRPSRIALATASYLYSQQSFPVARFSTADNSESLSCINSRLTPPLCLRQSSLHSSLPLIANNVAFTNSTNSRRNSHPRFSTRGLSLNMQWTCTTGIVQGLALDRSYGVKTFIQGQRNGQTRVTGAIGKLYSPSWDRGNPEYGENIAARSPNGIDVGEGLAMWMAEASDYNYFDPTFSEDTGHFTQVVWNNTRAVACWISNQCNFLGRGTGYLVCRYDPPGNVEGEFAENVGEAQY</sequence>
<name>A0A6A4I484_9AGAR</name>
<dbReference type="GO" id="GO:0005576">
    <property type="term" value="C:extracellular region"/>
    <property type="evidence" value="ECO:0007669"/>
    <property type="project" value="InterPro"/>
</dbReference>
<feature type="domain" description="SCP" evidence="1">
    <location>
        <begin position="142"/>
        <end position="286"/>
    </location>
</feature>
<dbReference type="PRINTS" id="PR00837">
    <property type="entry name" value="V5TPXLIKE"/>
</dbReference>
<organism evidence="2 3">
    <name type="scientific">Gymnopus androsaceus JB14</name>
    <dbReference type="NCBI Taxonomy" id="1447944"/>
    <lineage>
        <taxon>Eukaryota</taxon>
        <taxon>Fungi</taxon>
        <taxon>Dikarya</taxon>
        <taxon>Basidiomycota</taxon>
        <taxon>Agaricomycotina</taxon>
        <taxon>Agaricomycetes</taxon>
        <taxon>Agaricomycetidae</taxon>
        <taxon>Agaricales</taxon>
        <taxon>Marasmiineae</taxon>
        <taxon>Omphalotaceae</taxon>
        <taxon>Gymnopus</taxon>
    </lineage>
</organism>
<protein>
    <submittedName>
        <fullName evidence="2">PR-1-like protein</fullName>
    </submittedName>
</protein>
<keyword evidence="3" id="KW-1185">Reference proteome</keyword>
<dbReference type="SUPFAM" id="SSF55797">
    <property type="entry name" value="PR-1-like"/>
    <property type="match status" value="1"/>
</dbReference>
<dbReference type="SMART" id="SM00198">
    <property type="entry name" value="SCP"/>
    <property type="match status" value="1"/>
</dbReference>